<proteinExistence type="predicted"/>
<dbReference type="AlphaFoldDB" id="A0A9R0ZNA6"/>
<dbReference type="Proteomes" id="UP000324705">
    <property type="component" value="Chromosome 7A"/>
</dbReference>
<protein>
    <submittedName>
        <fullName evidence="1">Uncharacterized protein</fullName>
    </submittedName>
</protein>
<name>A0A9R0ZNA6_TRITD</name>
<organism evidence="1 2">
    <name type="scientific">Triticum turgidum subsp. durum</name>
    <name type="common">Durum wheat</name>
    <name type="synonym">Triticum durum</name>
    <dbReference type="NCBI Taxonomy" id="4567"/>
    <lineage>
        <taxon>Eukaryota</taxon>
        <taxon>Viridiplantae</taxon>
        <taxon>Streptophyta</taxon>
        <taxon>Embryophyta</taxon>
        <taxon>Tracheophyta</taxon>
        <taxon>Spermatophyta</taxon>
        <taxon>Magnoliopsida</taxon>
        <taxon>Liliopsida</taxon>
        <taxon>Poales</taxon>
        <taxon>Poaceae</taxon>
        <taxon>BOP clade</taxon>
        <taxon>Pooideae</taxon>
        <taxon>Triticodae</taxon>
        <taxon>Triticeae</taxon>
        <taxon>Triticinae</taxon>
        <taxon>Triticum</taxon>
    </lineage>
</organism>
<sequence>MRDPFDAPVDFIGAGHRPGNELTSLSVRDYGLQNGDAKPFIPNSDTLVRHPLQGASLRNDLIAEDPNTRLMDPETKELYIRSRTQEEEILLLRKQIADASLKELQLLSEKHILERKLSDLRMAVDERQEDAISGALKQLNEKKNHIEENMRLANELKGEEEELYLFTSSLLGMLAEYDVRPPQIYPSTITTVTKRLYQQMQWKIRSLNDSLGDISQPGNIYNPNPQQATPLRNDTSSSYNMVANRNNFPQYAQDPNDRHAEQMYNGSTFNQDMVAPTHSNYFEENPGPREARLDDDSQFYRNDTQEYSADGDPLPGIEGFQIVGDPRPGSTLRACGFPTNGTTLCNFQVCCVLTLDSDSFIFAGNFEMLQ</sequence>
<dbReference type="PANTHER" id="PTHR31149:SF7">
    <property type="entry name" value="EXPRESSED PROTEIN"/>
    <property type="match status" value="1"/>
</dbReference>
<evidence type="ECO:0000313" key="1">
    <source>
        <dbReference type="EMBL" id="VAI79837.1"/>
    </source>
</evidence>
<evidence type="ECO:0000313" key="2">
    <source>
        <dbReference type="Proteomes" id="UP000324705"/>
    </source>
</evidence>
<dbReference type="GO" id="GO:0005886">
    <property type="term" value="C:plasma membrane"/>
    <property type="evidence" value="ECO:0007669"/>
    <property type="project" value="TreeGrafter"/>
</dbReference>
<gene>
    <name evidence="1" type="ORF">TRITD_7Av1G244120</name>
</gene>
<keyword evidence="2" id="KW-1185">Reference proteome</keyword>
<accession>A0A9R0ZNA6</accession>
<dbReference type="Gramene" id="TRITD7Av1G244120.10">
    <property type="protein sequence ID" value="TRITD7Av1G244120.10"/>
    <property type="gene ID" value="TRITD7Av1G244120"/>
</dbReference>
<dbReference type="PANTHER" id="PTHR31149">
    <property type="entry name" value="EXPRESSED PROTEIN"/>
    <property type="match status" value="1"/>
</dbReference>
<dbReference type="EMBL" id="LT934123">
    <property type="protein sequence ID" value="VAI79837.1"/>
    <property type="molecule type" value="Genomic_DNA"/>
</dbReference>
<reference evidence="1 2" key="1">
    <citation type="submission" date="2017-09" db="EMBL/GenBank/DDBJ databases">
        <authorList>
            <consortium name="International Durum Wheat Genome Sequencing Consortium (IDWGSC)"/>
            <person name="Milanesi L."/>
        </authorList>
    </citation>
    <scope>NUCLEOTIDE SEQUENCE [LARGE SCALE GENOMIC DNA]</scope>
    <source>
        <strain evidence="2">cv. Svevo</strain>
    </source>
</reference>